<dbReference type="PANTHER" id="PTHR31901">
    <property type="entry name" value="GH3 DOMAIN-CONTAINING PROTEIN"/>
    <property type="match status" value="1"/>
</dbReference>
<reference evidence="5" key="1">
    <citation type="submission" date="2019-09" db="EMBL/GenBank/DDBJ databases">
        <authorList>
            <person name="Zhang L."/>
        </authorList>
    </citation>
    <scope>NUCLEOTIDE SEQUENCE</scope>
</reference>
<evidence type="ECO:0000313" key="5">
    <source>
        <dbReference type="EMBL" id="VVW62162.1"/>
    </source>
</evidence>
<sequence>MSFPHCSRDEFLFLITLGLYRYKIGDVLRVAKFYNKAPQFHIVGRKNVCLSIDIDKTEETKLQKAITAAELAHLRPHNARVLDYSCYTDVKTIPGHYVIYCELSPINHSENSSFPRVIDQCCLTIERSLNSVYRSLRAYDKTIGPLEIKLVKGGTFHEVMDHAIARGASATQYKPPKCVKSTWMLEILEARVVSTHFSPGVPTWSP</sequence>
<dbReference type="InterPro" id="IPR004993">
    <property type="entry name" value="GH3"/>
</dbReference>
<accession>A0A5K1FDG2</accession>
<dbReference type="EMBL" id="LR721786">
    <property type="protein sequence ID" value="VVW62162.1"/>
    <property type="molecule type" value="Genomic_DNA"/>
</dbReference>
<keyword evidence="2" id="KW-0436">Ligase</keyword>
<dbReference type="Pfam" id="PF23571">
    <property type="entry name" value="GH3_M"/>
    <property type="match status" value="1"/>
</dbReference>
<evidence type="ECO:0000259" key="3">
    <source>
        <dbReference type="Pfam" id="PF23571"/>
    </source>
</evidence>
<dbReference type="Gramene" id="NC8G0240500.1">
    <property type="protein sequence ID" value="NC8G0240500.1:cds"/>
    <property type="gene ID" value="NC8G0240500"/>
</dbReference>
<dbReference type="PANTHER" id="PTHR31901:SF9">
    <property type="entry name" value="GH3 DOMAIN-CONTAINING PROTEIN"/>
    <property type="match status" value="1"/>
</dbReference>
<dbReference type="InterPro" id="IPR055378">
    <property type="entry name" value="GH3_C"/>
</dbReference>
<dbReference type="Pfam" id="PF23572">
    <property type="entry name" value="GH3_C"/>
    <property type="match status" value="1"/>
</dbReference>
<name>A0A5K1FDG2_9MAGN</name>
<dbReference type="GO" id="GO:0005737">
    <property type="term" value="C:cytoplasm"/>
    <property type="evidence" value="ECO:0007669"/>
    <property type="project" value="TreeGrafter"/>
</dbReference>
<protein>
    <submittedName>
        <fullName evidence="5">Uncharacterized protein</fullName>
    </submittedName>
</protein>
<evidence type="ECO:0000259" key="4">
    <source>
        <dbReference type="Pfam" id="PF23572"/>
    </source>
</evidence>
<feature type="domain" description="GH3 middle" evidence="3">
    <location>
        <begin position="17"/>
        <end position="45"/>
    </location>
</feature>
<gene>
    <name evidence="5" type="ORF">NYM_LOCUS25943</name>
</gene>
<proteinExistence type="inferred from homology"/>
<dbReference type="AlphaFoldDB" id="A0A5K1FDG2"/>
<evidence type="ECO:0000256" key="2">
    <source>
        <dbReference type="ARBA" id="ARBA00022598"/>
    </source>
</evidence>
<organism evidence="5">
    <name type="scientific">Nymphaea colorata</name>
    <name type="common">pocket water lily</name>
    <dbReference type="NCBI Taxonomy" id="210225"/>
    <lineage>
        <taxon>Eukaryota</taxon>
        <taxon>Viridiplantae</taxon>
        <taxon>Streptophyta</taxon>
        <taxon>Embryophyta</taxon>
        <taxon>Tracheophyta</taxon>
        <taxon>Spermatophyta</taxon>
        <taxon>Magnoliopsida</taxon>
        <taxon>Nymphaeales</taxon>
        <taxon>Nymphaeaceae</taxon>
        <taxon>Nymphaea</taxon>
    </lineage>
</organism>
<feature type="domain" description="GH3 C-terminal" evidence="4">
    <location>
        <begin position="61"/>
        <end position="181"/>
    </location>
</feature>
<comment type="similarity">
    <text evidence="1">Belongs to the IAA-amido conjugating enzyme family.</text>
</comment>
<dbReference type="InterPro" id="IPR055377">
    <property type="entry name" value="GH3_M"/>
</dbReference>
<evidence type="ECO:0000256" key="1">
    <source>
        <dbReference type="ARBA" id="ARBA00008068"/>
    </source>
</evidence>
<dbReference type="GO" id="GO:0016881">
    <property type="term" value="F:acid-amino acid ligase activity"/>
    <property type="evidence" value="ECO:0007669"/>
    <property type="project" value="TreeGrafter"/>
</dbReference>